<dbReference type="EnsemblPlants" id="OBART07G24530.1">
    <property type="protein sequence ID" value="OBART07G24530.1"/>
    <property type="gene ID" value="OBART07G24530"/>
</dbReference>
<evidence type="ECO:0000256" key="1">
    <source>
        <dbReference type="SAM" id="MobiDB-lite"/>
    </source>
</evidence>
<keyword evidence="3" id="KW-1185">Reference proteome</keyword>
<reference evidence="2" key="2">
    <citation type="submission" date="2015-03" db="UniProtKB">
        <authorList>
            <consortium name="EnsemblPlants"/>
        </authorList>
    </citation>
    <scope>IDENTIFICATION</scope>
</reference>
<dbReference type="HOGENOM" id="CLU_2516222_0_0_1"/>
<protein>
    <submittedName>
        <fullName evidence="2">Uncharacterized protein</fullName>
    </submittedName>
</protein>
<sequence>MGAEEEEPAAAVGRGGRAAGAGAGTEGDGADSGEGAGAVVPCSICLGAVVAGGGDKSTVAVDIALVHSENFHFCLNTIVLGLLLL</sequence>
<dbReference type="AlphaFoldDB" id="A0A0D3GUC0"/>
<dbReference type="Gramene" id="OBART07G24530.1">
    <property type="protein sequence ID" value="OBART07G24530.1"/>
    <property type="gene ID" value="OBART07G24530"/>
</dbReference>
<accession>A0A0D3GUC0</accession>
<name>A0A0D3GUC0_9ORYZ</name>
<feature type="compositionally biased region" description="Gly residues" evidence="1">
    <location>
        <begin position="13"/>
        <end position="34"/>
    </location>
</feature>
<evidence type="ECO:0000313" key="3">
    <source>
        <dbReference type="Proteomes" id="UP000026960"/>
    </source>
</evidence>
<evidence type="ECO:0000313" key="2">
    <source>
        <dbReference type="EnsemblPlants" id="OBART07G24530.1"/>
    </source>
</evidence>
<dbReference type="PaxDb" id="65489-OBART07G24530.1"/>
<organism evidence="2">
    <name type="scientific">Oryza barthii</name>
    <dbReference type="NCBI Taxonomy" id="65489"/>
    <lineage>
        <taxon>Eukaryota</taxon>
        <taxon>Viridiplantae</taxon>
        <taxon>Streptophyta</taxon>
        <taxon>Embryophyta</taxon>
        <taxon>Tracheophyta</taxon>
        <taxon>Spermatophyta</taxon>
        <taxon>Magnoliopsida</taxon>
        <taxon>Liliopsida</taxon>
        <taxon>Poales</taxon>
        <taxon>Poaceae</taxon>
        <taxon>BOP clade</taxon>
        <taxon>Oryzoideae</taxon>
        <taxon>Oryzeae</taxon>
        <taxon>Oryzinae</taxon>
        <taxon>Oryza</taxon>
    </lineage>
</organism>
<reference evidence="2" key="1">
    <citation type="journal article" date="2009" name="Rice">
        <title>De Novo Next Generation Sequencing of Plant Genomes.</title>
        <authorList>
            <person name="Rounsley S."/>
            <person name="Marri P.R."/>
            <person name="Yu Y."/>
            <person name="He R."/>
            <person name="Sisneros N."/>
            <person name="Goicoechea J.L."/>
            <person name="Lee S.J."/>
            <person name="Angelova A."/>
            <person name="Kudrna D."/>
            <person name="Luo M."/>
            <person name="Affourtit J."/>
            <person name="Desany B."/>
            <person name="Knight J."/>
            <person name="Niazi F."/>
            <person name="Egholm M."/>
            <person name="Wing R.A."/>
        </authorList>
    </citation>
    <scope>NUCLEOTIDE SEQUENCE [LARGE SCALE GENOMIC DNA]</scope>
    <source>
        <strain evidence="2">cv. IRGC 105608</strain>
    </source>
</reference>
<feature type="region of interest" description="Disordered" evidence="1">
    <location>
        <begin position="1"/>
        <end position="34"/>
    </location>
</feature>
<proteinExistence type="predicted"/>
<dbReference type="Proteomes" id="UP000026960">
    <property type="component" value="Chromosome 7"/>
</dbReference>